<evidence type="ECO:0000256" key="7">
    <source>
        <dbReference type="ARBA" id="ARBA00022806"/>
    </source>
</evidence>
<keyword evidence="7" id="KW-0347">Helicase</keyword>
<dbReference type="Gene3D" id="1.10.3210.30">
    <property type="match status" value="1"/>
</dbReference>
<keyword evidence="6" id="KW-0378">Hydrolase</keyword>
<evidence type="ECO:0000256" key="5">
    <source>
        <dbReference type="ARBA" id="ARBA00022741"/>
    </source>
</evidence>
<dbReference type="SUPFAM" id="SSF52540">
    <property type="entry name" value="P-loop containing nucleoside triphosphate hydrolases"/>
    <property type="match status" value="1"/>
</dbReference>
<evidence type="ECO:0000259" key="10">
    <source>
        <dbReference type="PROSITE" id="PS51192"/>
    </source>
</evidence>
<dbReference type="GO" id="GO:0051607">
    <property type="term" value="P:defense response to virus"/>
    <property type="evidence" value="ECO:0007669"/>
    <property type="project" value="UniProtKB-KW"/>
</dbReference>
<dbReference type="AlphaFoldDB" id="A0A517DNJ0"/>
<dbReference type="InterPro" id="IPR054712">
    <property type="entry name" value="Cas3-like_dom"/>
</dbReference>
<dbReference type="OrthoDB" id="9810236at2"/>
<dbReference type="SMART" id="SM00487">
    <property type="entry name" value="DEXDc"/>
    <property type="match status" value="1"/>
</dbReference>
<dbReference type="PROSITE" id="PS51643">
    <property type="entry name" value="HD_CAS3"/>
    <property type="match status" value="1"/>
</dbReference>
<feature type="domain" description="Helicase ATP-binding" evidence="10">
    <location>
        <begin position="269"/>
        <end position="464"/>
    </location>
</feature>
<dbReference type="InterPro" id="IPR006935">
    <property type="entry name" value="Helicase/UvrB_N"/>
</dbReference>
<dbReference type="Gene3D" id="3.40.50.300">
    <property type="entry name" value="P-loop containing nucleotide triphosphate hydrolases"/>
    <property type="match status" value="1"/>
</dbReference>
<evidence type="ECO:0000256" key="1">
    <source>
        <dbReference type="ARBA" id="ARBA00006847"/>
    </source>
</evidence>
<dbReference type="InterPro" id="IPR038257">
    <property type="entry name" value="CRISPR-assoc_Cas3_HD_sf"/>
</dbReference>
<evidence type="ECO:0000256" key="2">
    <source>
        <dbReference type="ARBA" id="ARBA00009046"/>
    </source>
</evidence>
<dbReference type="GO" id="GO:0004386">
    <property type="term" value="F:helicase activity"/>
    <property type="evidence" value="ECO:0007669"/>
    <property type="project" value="UniProtKB-KW"/>
</dbReference>
<keyword evidence="13" id="KW-1185">Reference proteome</keyword>
<dbReference type="NCBIfam" id="TIGR01596">
    <property type="entry name" value="cas3_HD"/>
    <property type="match status" value="1"/>
</dbReference>
<dbReference type="Pfam" id="PF22590">
    <property type="entry name" value="Cas3-like_C_2"/>
    <property type="match status" value="1"/>
</dbReference>
<dbReference type="EMBL" id="CP036259">
    <property type="protein sequence ID" value="QDR78931.1"/>
    <property type="molecule type" value="Genomic_DNA"/>
</dbReference>
<dbReference type="GO" id="GO:0004518">
    <property type="term" value="F:nuclease activity"/>
    <property type="evidence" value="ECO:0007669"/>
    <property type="project" value="UniProtKB-KW"/>
</dbReference>
<accession>A0A517DNJ0</accession>
<dbReference type="Pfam" id="PF04851">
    <property type="entry name" value="ResIII"/>
    <property type="match status" value="1"/>
</dbReference>
<gene>
    <name evidence="12" type="ORF">SPTER_01820</name>
</gene>
<reference evidence="12 13" key="1">
    <citation type="submission" date="2019-02" db="EMBL/GenBank/DDBJ databases">
        <title>Closed genome of Sporomusa termitida DSM 4440.</title>
        <authorList>
            <person name="Poehlein A."/>
            <person name="Daniel R."/>
        </authorList>
    </citation>
    <scope>NUCLEOTIDE SEQUENCE [LARGE SCALE GENOMIC DNA]</scope>
    <source>
        <strain evidence="12 13">DSM 4440</strain>
    </source>
</reference>
<dbReference type="GO" id="GO:0003677">
    <property type="term" value="F:DNA binding"/>
    <property type="evidence" value="ECO:0007669"/>
    <property type="project" value="InterPro"/>
</dbReference>
<dbReference type="RefSeq" id="WP_144348640.1">
    <property type="nucleotide sequence ID" value="NZ_CP036259.1"/>
</dbReference>
<evidence type="ECO:0000313" key="12">
    <source>
        <dbReference type="EMBL" id="QDR78931.1"/>
    </source>
</evidence>
<evidence type="ECO:0000256" key="3">
    <source>
        <dbReference type="ARBA" id="ARBA00022722"/>
    </source>
</evidence>
<dbReference type="InterPro" id="IPR027417">
    <property type="entry name" value="P-loop_NTPase"/>
</dbReference>
<evidence type="ECO:0000256" key="4">
    <source>
        <dbReference type="ARBA" id="ARBA00022723"/>
    </source>
</evidence>
<comment type="similarity">
    <text evidence="2">In the central section; belongs to the CRISPR-associated helicase Cas3 family.</text>
</comment>
<dbReference type="PROSITE" id="PS51192">
    <property type="entry name" value="HELICASE_ATP_BIND_1"/>
    <property type="match status" value="1"/>
</dbReference>
<protein>
    <submittedName>
        <fullName evidence="12">CRISPR-associated helicase Cas3</fullName>
    </submittedName>
</protein>
<evidence type="ECO:0000256" key="8">
    <source>
        <dbReference type="ARBA" id="ARBA00022840"/>
    </source>
</evidence>
<dbReference type="CDD" id="cd09641">
    <property type="entry name" value="Cas3''_I"/>
    <property type="match status" value="1"/>
</dbReference>
<evidence type="ECO:0000256" key="9">
    <source>
        <dbReference type="ARBA" id="ARBA00023118"/>
    </source>
</evidence>
<keyword evidence="4" id="KW-0479">Metal-binding</keyword>
<keyword evidence="3" id="KW-0540">Nuclease</keyword>
<evidence type="ECO:0000259" key="11">
    <source>
        <dbReference type="PROSITE" id="PS51643"/>
    </source>
</evidence>
<sequence>MPDLVPFAQCIARPEEQGNQNWLTDHLLGVRAAVETRLKQGRSPFAKDQLSIRLAGLAGICHDLVKSHVQWQLYIRGKRGRGPNHAPEGAFLFSYLGYHWLQAEKRWPEYAGIWLWLIRDIADHHGALKRFGEEQWLRAGQWDKMDLPGMAAFLRQVYPEFTIPHLAAEPLVQWAKDLYHIKKDAADRLDAGYSASPLELMKQLSCWREMTTALIAGDRFHVTPTEGGSFHKQDHARHDRLLDDFCQAAGDNSMAVVRNNAQRQILSQLAGDPWRRVYTLEMPTGYGKTITALRLAIWLGKEQGYEKIIYVAPYLSILEQTSSVIETVLQASVLEHHSLAVLPIDQTEQADKEMEAVEEEGKLHSGQLIMEAWASPIVCTSFQQWSKALFPGRAQDTLRRAFLHNSVVIIDEPQIFAAASWNVFLCGLESLAELYNLRIIFLSATMPPFAYGLSKQNLPGCLAVKPVERLERYQVKQAGEMDEQAVADYLTGYLPGKNNLSQAAILNTITDAYLVYKKLAAKVEGSALKFLHGLMIPLHKRVEIEKIKRFPNREKPERLYVVSTQIIEAGVDLSFNHIMRALPVLPSIVQAAGRVNRNFVGDLGLLTLMLFLRNGEKNTRSSIYDVCLQRLTDNLLQEKEVWLESELLELIKVYYQRMFARNSYETGKQAIQAAYEGDWPALGQQFKPFGEDYYKLPVFVPWQAGEGDAICFPERFVELQRRLQLDSPARIYELYEDRDYYSKMSFQSKKEFMILMNHYVVNVPAKLAFSLVGKEPYLANRIPCLLNNSDYDPVAGLAKRNVEGFDQFI</sequence>
<evidence type="ECO:0000313" key="13">
    <source>
        <dbReference type="Proteomes" id="UP000320776"/>
    </source>
</evidence>
<proteinExistence type="inferred from homology"/>
<dbReference type="InterPro" id="IPR014001">
    <property type="entry name" value="Helicase_ATP-bd"/>
</dbReference>
<keyword evidence="8" id="KW-0067">ATP-binding</keyword>
<comment type="similarity">
    <text evidence="1">In the N-terminal section; belongs to the CRISPR-associated nuclease Cas3-HD family.</text>
</comment>
<dbReference type="Proteomes" id="UP000320776">
    <property type="component" value="Chromosome"/>
</dbReference>
<dbReference type="GO" id="GO:0046872">
    <property type="term" value="F:metal ion binding"/>
    <property type="evidence" value="ECO:0007669"/>
    <property type="project" value="UniProtKB-KW"/>
</dbReference>
<dbReference type="NCBIfam" id="TIGR01587">
    <property type="entry name" value="cas3_core"/>
    <property type="match status" value="1"/>
</dbReference>
<name>A0A517DNJ0_9FIRM</name>
<keyword evidence="9" id="KW-0051">Antiviral defense</keyword>
<feature type="domain" description="HD Cas3-type" evidence="11">
    <location>
        <begin position="16"/>
        <end position="220"/>
    </location>
</feature>
<keyword evidence="5" id="KW-0547">Nucleotide-binding</keyword>
<organism evidence="12 13">
    <name type="scientific">Sporomusa termitida</name>
    <dbReference type="NCBI Taxonomy" id="2377"/>
    <lineage>
        <taxon>Bacteria</taxon>
        <taxon>Bacillati</taxon>
        <taxon>Bacillota</taxon>
        <taxon>Negativicutes</taxon>
        <taxon>Selenomonadales</taxon>
        <taxon>Sporomusaceae</taxon>
        <taxon>Sporomusa</taxon>
    </lineage>
</organism>
<dbReference type="KEGG" id="sted:SPTER_01820"/>
<dbReference type="GO" id="GO:0016787">
    <property type="term" value="F:hydrolase activity"/>
    <property type="evidence" value="ECO:0007669"/>
    <property type="project" value="UniProtKB-KW"/>
</dbReference>
<dbReference type="InterPro" id="IPR006483">
    <property type="entry name" value="CRISPR-assoc_Cas3_HD"/>
</dbReference>
<evidence type="ECO:0000256" key="6">
    <source>
        <dbReference type="ARBA" id="ARBA00022801"/>
    </source>
</evidence>
<dbReference type="GO" id="GO:0005524">
    <property type="term" value="F:ATP binding"/>
    <property type="evidence" value="ECO:0007669"/>
    <property type="project" value="UniProtKB-KW"/>
</dbReference>
<dbReference type="InterPro" id="IPR006474">
    <property type="entry name" value="Helicase_Cas3_CRISPR-ass_core"/>
</dbReference>